<dbReference type="NCBIfam" id="TIGR00173">
    <property type="entry name" value="menD"/>
    <property type="match status" value="1"/>
</dbReference>
<dbReference type="GO" id="GO:0000287">
    <property type="term" value="F:magnesium ion binding"/>
    <property type="evidence" value="ECO:0007669"/>
    <property type="project" value="UniProtKB-UniRule"/>
</dbReference>
<dbReference type="GO" id="GO:0009234">
    <property type="term" value="P:menaquinone biosynthetic process"/>
    <property type="evidence" value="ECO:0007669"/>
    <property type="project" value="UniProtKB-UniRule"/>
</dbReference>
<dbReference type="InterPro" id="IPR012001">
    <property type="entry name" value="Thiamin_PyroP_enz_TPP-bd_dom"/>
</dbReference>
<comment type="caution">
    <text evidence="10">The sequence shown here is derived from an EMBL/GenBank/DDBJ whole genome shotgun (WGS) entry which is preliminary data.</text>
</comment>
<dbReference type="GO" id="GO:0030976">
    <property type="term" value="F:thiamine pyrophosphate binding"/>
    <property type="evidence" value="ECO:0007669"/>
    <property type="project" value="UniProtKB-UniRule"/>
</dbReference>
<keyword evidence="6" id="KW-0474">Menaquinone biosynthesis</keyword>
<feature type="domain" description="Thiamine pyrophosphate enzyme N-terminal TPP-binding" evidence="9">
    <location>
        <begin position="28"/>
        <end position="144"/>
    </location>
</feature>
<feature type="region of interest" description="Disordered" evidence="7">
    <location>
        <begin position="207"/>
        <end position="269"/>
    </location>
</feature>
<evidence type="ECO:0000256" key="5">
    <source>
        <dbReference type="ARBA" id="ARBA00023211"/>
    </source>
</evidence>
<comment type="function">
    <text evidence="6">Catalyzes the thiamine diphosphate-dependent decarboxylation of 2-oxoglutarate and the subsequent addition of the resulting succinic semialdehyde-thiamine pyrophosphate anion to isochorismate to yield 2-succinyl-5-enolpyruvyl-6-hydroxy-3-cyclohexene-1-carboxylate (SEPHCHC).</text>
</comment>
<evidence type="ECO:0000256" key="6">
    <source>
        <dbReference type="HAMAP-Rule" id="MF_01659"/>
    </source>
</evidence>
<protein>
    <recommendedName>
        <fullName evidence="6">2-succinyl-5-enolpyruvyl-6-hydroxy-3-cyclohexene-1-carboxylate synthase</fullName>
        <shortName evidence="6">SEPHCHC synthase</shortName>
        <ecNumber evidence="6">2.2.1.9</ecNumber>
    </recommendedName>
    <alternativeName>
        <fullName evidence="6">Menaquinone biosynthesis protein MenD</fullName>
    </alternativeName>
</protein>
<dbReference type="CDD" id="cd07037">
    <property type="entry name" value="TPP_PYR_MenD"/>
    <property type="match status" value="1"/>
</dbReference>
<dbReference type="Gene3D" id="3.40.50.970">
    <property type="match status" value="2"/>
</dbReference>
<dbReference type="InterPro" id="IPR011766">
    <property type="entry name" value="TPP_enzyme_TPP-bd"/>
</dbReference>
<dbReference type="SUPFAM" id="SSF52518">
    <property type="entry name" value="Thiamin diphosphate-binding fold (THDP-binding)"/>
    <property type="match status" value="2"/>
</dbReference>
<keyword evidence="1 6" id="KW-0808">Transferase</keyword>
<proteinExistence type="inferred from homology"/>
<dbReference type="HAMAP" id="MF_01659">
    <property type="entry name" value="MenD"/>
    <property type="match status" value="1"/>
</dbReference>
<dbReference type="Pfam" id="PF02775">
    <property type="entry name" value="TPP_enzyme_C"/>
    <property type="match status" value="1"/>
</dbReference>
<evidence type="ECO:0000256" key="2">
    <source>
        <dbReference type="ARBA" id="ARBA00022723"/>
    </source>
</evidence>
<evidence type="ECO:0000259" key="8">
    <source>
        <dbReference type="Pfam" id="PF02775"/>
    </source>
</evidence>
<comment type="subunit">
    <text evidence="6">Homodimer.</text>
</comment>
<dbReference type="PANTHER" id="PTHR42916:SF1">
    <property type="entry name" value="PROTEIN PHYLLO, CHLOROPLASTIC"/>
    <property type="match status" value="1"/>
</dbReference>
<evidence type="ECO:0000256" key="4">
    <source>
        <dbReference type="ARBA" id="ARBA00023052"/>
    </source>
</evidence>
<dbReference type="GO" id="GO:0070204">
    <property type="term" value="F:2-succinyl-5-enolpyruvyl-6-hydroxy-3-cyclohexene-1-carboxylic-acid synthase activity"/>
    <property type="evidence" value="ECO:0007669"/>
    <property type="project" value="UniProtKB-UniRule"/>
</dbReference>
<sequence>MTSAGSGAARIADSAPHSDASDVASMVLARSVVRGLRGRMRHVVVSPGSRSAPMAYALAEAEHRGELSLHVRIDERSAAFTALGIALSRDEPVGMVTTSGTATGNLLPAMMEADLAGVPLVAITADRPEELHGTGANQTLQQQGMFTLRVRGEVHLEQPQAGQPGLVSPSRDHDDEHIARTVSGLLERAVYRRGPVHLNIGFRDPLVPQPAERPEEPAALAPQQAAEVSAEEATGTAAEGGNHPSAAHHGTAPPGAERATEHVRTGARPGVDSDVAERRTLFVLGHGAPAEALEIAARSGQPVFAEPSAGDGRPLLGGVPGYLLLLGTPAGGPPAELLDAVERVVVVGRPTLTRAVAGLLRRTDAVVQYAQGTESWFDERLSRPRVSTPEELAEFAGKAPQKWLDTWQELGRRAQARLDEELAATPGLNSVHAAQVVARNVTTPLLLGSSSVIRDVDLAASPGPTSRNPVSPAPAAPSSAAPADDVRAGRQSSRVYALRGVSGIDGNVSAAAGIALGLGRRVTAMVGDLTFLHDVNALLLPVGEQRPELDIVVINDGGGAIFDQLEHGEVGRRPGWAQRVERLFGTPQDVGLAGLADAYGCAYAQATTAQELSALLREADTVSGRRMIEVRTDRAGLRGLHERLAGLSGGL</sequence>
<organism evidence="10 11">
    <name type="scientific">Candidatus Nesterenkonia stercoripullorum</name>
    <dbReference type="NCBI Taxonomy" id="2838701"/>
    <lineage>
        <taxon>Bacteria</taxon>
        <taxon>Bacillati</taxon>
        <taxon>Actinomycetota</taxon>
        <taxon>Actinomycetes</taxon>
        <taxon>Micrococcales</taxon>
        <taxon>Micrococcaceae</taxon>
        <taxon>Nesterenkonia</taxon>
    </lineage>
</organism>
<accession>A0A9D1UTC1</accession>
<comment type="pathway">
    <text evidence="6">Quinol/quinone metabolism; menaquinone biosynthesis.</text>
</comment>
<reference evidence="10" key="2">
    <citation type="submission" date="2021-04" db="EMBL/GenBank/DDBJ databases">
        <authorList>
            <person name="Gilroy R."/>
        </authorList>
    </citation>
    <scope>NUCLEOTIDE SEQUENCE</scope>
    <source>
        <strain evidence="10">ChiHejej3B27-3195</strain>
    </source>
</reference>
<dbReference type="CDD" id="cd02009">
    <property type="entry name" value="TPP_SHCHC_synthase"/>
    <property type="match status" value="1"/>
</dbReference>
<keyword evidence="3 6" id="KW-0460">Magnesium</keyword>
<evidence type="ECO:0000313" key="10">
    <source>
        <dbReference type="EMBL" id="HIX00067.1"/>
    </source>
</evidence>
<reference evidence="10" key="1">
    <citation type="journal article" date="2021" name="PeerJ">
        <title>Extensive microbial diversity within the chicken gut microbiome revealed by metagenomics and culture.</title>
        <authorList>
            <person name="Gilroy R."/>
            <person name="Ravi A."/>
            <person name="Getino M."/>
            <person name="Pursley I."/>
            <person name="Horton D.L."/>
            <person name="Alikhan N.F."/>
            <person name="Baker D."/>
            <person name="Gharbi K."/>
            <person name="Hall N."/>
            <person name="Watson M."/>
            <person name="Adriaenssens E.M."/>
            <person name="Foster-Nyarko E."/>
            <person name="Jarju S."/>
            <person name="Secka A."/>
            <person name="Antonio M."/>
            <person name="Oren A."/>
            <person name="Chaudhuri R.R."/>
            <person name="La Ragione R."/>
            <person name="Hildebrand F."/>
            <person name="Pallen M.J."/>
        </authorList>
    </citation>
    <scope>NUCLEOTIDE SEQUENCE</scope>
    <source>
        <strain evidence="10">ChiHejej3B27-3195</strain>
    </source>
</reference>
<dbReference type="PANTHER" id="PTHR42916">
    <property type="entry name" value="2-SUCCINYL-5-ENOLPYRUVYL-6-HYDROXY-3-CYCLOHEXENE-1-CARBOXYLATE SYNTHASE"/>
    <property type="match status" value="1"/>
</dbReference>
<feature type="compositionally biased region" description="Low complexity" evidence="7">
    <location>
        <begin position="217"/>
        <end position="241"/>
    </location>
</feature>
<dbReference type="Gene3D" id="3.40.50.1220">
    <property type="entry name" value="TPP-binding domain"/>
    <property type="match status" value="1"/>
</dbReference>
<evidence type="ECO:0000256" key="1">
    <source>
        <dbReference type="ARBA" id="ARBA00022679"/>
    </source>
</evidence>
<comment type="cofactor">
    <cofactor evidence="6">
        <name>Mg(2+)</name>
        <dbReference type="ChEBI" id="CHEBI:18420"/>
    </cofactor>
    <cofactor evidence="6">
        <name>Mn(2+)</name>
        <dbReference type="ChEBI" id="CHEBI:29035"/>
    </cofactor>
</comment>
<feature type="domain" description="Thiamine pyrophosphate enzyme TPP-binding" evidence="8">
    <location>
        <begin position="507"/>
        <end position="629"/>
    </location>
</feature>
<comment type="cofactor">
    <cofactor evidence="6">
        <name>thiamine diphosphate</name>
        <dbReference type="ChEBI" id="CHEBI:58937"/>
    </cofactor>
    <text evidence="6">Binds 1 thiamine pyrophosphate per subunit.</text>
</comment>
<keyword evidence="2 6" id="KW-0479">Metal-binding</keyword>
<evidence type="ECO:0000256" key="7">
    <source>
        <dbReference type="SAM" id="MobiDB-lite"/>
    </source>
</evidence>
<feature type="region of interest" description="Disordered" evidence="7">
    <location>
        <begin position="458"/>
        <end position="488"/>
    </location>
</feature>
<dbReference type="GO" id="GO:0030145">
    <property type="term" value="F:manganese ion binding"/>
    <property type="evidence" value="ECO:0007669"/>
    <property type="project" value="UniProtKB-UniRule"/>
</dbReference>
<dbReference type="EMBL" id="DXGD01000296">
    <property type="protein sequence ID" value="HIX00067.1"/>
    <property type="molecule type" value="Genomic_DNA"/>
</dbReference>
<evidence type="ECO:0000259" key="9">
    <source>
        <dbReference type="Pfam" id="PF02776"/>
    </source>
</evidence>
<keyword evidence="4 6" id="KW-0786">Thiamine pyrophosphate</keyword>
<evidence type="ECO:0000313" key="11">
    <source>
        <dbReference type="Proteomes" id="UP000824151"/>
    </source>
</evidence>
<keyword evidence="5 6" id="KW-0464">Manganese</keyword>
<evidence type="ECO:0000256" key="3">
    <source>
        <dbReference type="ARBA" id="ARBA00022842"/>
    </source>
</evidence>
<dbReference type="AlphaFoldDB" id="A0A9D1UTC1"/>
<dbReference type="InterPro" id="IPR004433">
    <property type="entry name" value="MenaQ_synth_MenD"/>
</dbReference>
<comment type="catalytic activity">
    <reaction evidence="6">
        <text>isochorismate + 2-oxoglutarate + H(+) = 5-enolpyruvoyl-6-hydroxy-2-succinyl-cyclohex-3-ene-1-carboxylate + CO2</text>
        <dbReference type="Rhea" id="RHEA:25593"/>
        <dbReference type="ChEBI" id="CHEBI:15378"/>
        <dbReference type="ChEBI" id="CHEBI:16526"/>
        <dbReference type="ChEBI" id="CHEBI:16810"/>
        <dbReference type="ChEBI" id="CHEBI:29780"/>
        <dbReference type="ChEBI" id="CHEBI:58818"/>
        <dbReference type="EC" id="2.2.1.9"/>
    </reaction>
</comment>
<comment type="pathway">
    <text evidence="6">Quinol/quinone metabolism; 1,4-dihydroxy-2-naphthoate biosynthesis; 1,4-dihydroxy-2-naphthoate from chorismate: step 2/7.</text>
</comment>
<name>A0A9D1UTC1_9MICC</name>
<dbReference type="Proteomes" id="UP000824151">
    <property type="component" value="Unassembled WGS sequence"/>
</dbReference>
<dbReference type="InterPro" id="IPR029061">
    <property type="entry name" value="THDP-binding"/>
</dbReference>
<comment type="similarity">
    <text evidence="6">Belongs to the TPP enzyme family. MenD subfamily.</text>
</comment>
<dbReference type="Pfam" id="PF02776">
    <property type="entry name" value="TPP_enzyme_N"/>
    <property type="match status" value="1"/>
</dbReference>
<dbReference type="EC" id="2.2.1.9" evidence="6"/>
<gene>
    <name evidence="6 10" type="primary">menD</name>
    <name evidence="10" type="ORF">H9871_07965</name>
</gene>